<dbReference type="KEGG" id="ril:CRIB_512"/>
<dbReference type="AlphaFoldDB" id="A0A1V1HZH2"/>
<dbReference type="RefSeq" id="WP_180703004.1">
    <property type="nucleotide sequence ID" value="NZ_LN555523.1"/>
</dbReference>
<dbReference type="GeneID" id="82204700"/>
<evidence type="ECO:0000313" key="1">
    <source>
        <dbReference type="EMBL" id="CED93267.1"/>
    </source>
</evidence>
<name>A0A1V1HZH2_9FIRM</name>
<reference evidence="1 2" key="1">
    <citation type="submission" date="2014-04" db="EMBL/GenBank/DDBJ databases">
        <authorList>
            <person name="Hornung B.V."/>
        </authorList>
    </citation>
    <scope>NUCLEOTIDE SEQUENCE [LARGE SCALE GENOMIC DNA]</scope>
    <source>
        <strain evidence="1 2">CRIB</strain>
    </source>
</reference>
<dbReference type="EMBL" id="LN555523">
    <property type="protein sequence ID" value="CED93267.1"/>
    <property type="molecule type" value="Genomic_DNA"/>
</dbReference>
<dbReference type="Proteomes" id="UP000245622">
    <property type="component" value="Chromosome 1"/>
</dbReference>
<evidence type="ECO:0000313" key="2">
    <source>
        <dbReference type="Proteomes" id="UP000245622"/>
    </source>
</evidence>
<accession>A0A1V1HZH2</accession>
<gene>
    <name evidence="1" type="ORF">CRIB_512</name>
</gene>
<sequence>MKKRKLKKVTPYCYKRVFDLTMFPKELLKYYGLEPAKYYYIGSSNIEPKDRNNRWKSHVVADYHIDRNVLDFIKKYKMFLEEQSDMSTKEIDKLLFDTLEVFSKHQSIENARKFENDLIGHYQMLQAINSTISIKDRVFILNSRGSSVKIKNGKVKFKRKLFID</sequence>
<proteinExistence type="predicted"/>
<keyword evidence="2" id="KW-1185">Reference proteome</keyword>
<protein>
    <submittedName>
        <fullName evidence="1">Uncharacterized protein</fullName>
    </submittedName>
</protein>
<organism evidence="1 2">
    <name type="scientific">Romboutsia ilealis</name>
    <dbReference type="NCBI Taxonomy" id="1115758"/>
    <lineage>
        <taxon>Bacteria</taxon>
        <taxon>Bacillati</taxon>
        <taxon>Bacillota</taxon>
        <taxon>Clostridia</taxon>
        <taxon>Peptostreptococcales</taxon>
        <taxon>Peptostreptococcaceae</taxon>
        <taxon>Romboutsia</taxon>
    </lineage>
</organism>